<dbReference type="EMBL" id="CP016757">
    <property type="protein sequence ID" value="ANZ46062.1"/>
    <property type="molecule type" value="Genomic_DNA"/>
</dbReference>
<evidence type="ECO:0000256" key="1">
    <source>
        <dbReference type="SAM" id="Phobius"/>
    </source>
</evidence>
<dbReference type="SUPFAM" id="SSF69318">
    <property type="entry name" value="Integrin alpha N-terminal domain"/>
    <property type="match status" value="1"/>
</dbReference>
<evidence type="ECO:0000313" key="3">
    <source>
        <dbReference type="Proteomes" id="UP000093044"/>
    </source>
</evidence>
<dbReference type="InterPro" id="IPR028994">
    <property type="entry name" value="Integrin_alpha_N"/>
</dbReference>
<organism evidence="2 3">
    <name type="scientific">Cloacibacillus porcorum</name>
    <dbReference type="NCBI Taxonomy" id="1197717"/>
    <lineage>
        <taxon>Bacteria</taxon>
        <taxon>Thermotogati</taxon>
        <taxon>Synergistota</taxon>
        <taxon>Synergistia</taxon>
        <taxon>Synergistales</taxon>
        <taxon>Synergistaceae</taxon>
        <taxon>Cloacibacillus</taxon>
    </lineage>
</organism>
<dbReference type="Gene3D" id="2.40.128.340">
    <property type="match status" value="1"/>
</dbReference>
<keyword evidence="1" id="KW-0472">Membrane</keyword>
<keyword evidence="3" id="KW-1185">Reference proteome</keyword>
<protein>
    <submittedName>
        <fullName evidence="2">Uncharacterized protein</fullName>
    </submittedName>
</protein>
<accession>A0A1B2I7W4</accession>
<dbReference type="NCBIfam" id="TIGR04564">
    <property type="entry name" value="Synergist_CTERM"/>
    <property type="match status" value="1"/>
</dbReference>
<dbReference type="Proteomes" id="UP000093044">
    <property type="component" value="Chromosome"/>
</dbReference>
<dbReference type="GeneID" id="83058907"/>
<gene>
    <name evidence="2" type="ORF">BED41_13730</name>
</gene>
<sequence length="1393" mass="153234">MRPKRDGIRLFQKYLMAALFSVALVAAVYAGGSLLKADADSTGIPESIANDPLDGAWKYHIVPKNRATISYMDNNWSIRTFRGQNESVANDEALKKVGDTLLDVSNTLILDVNDNNRVFAMASCPGQITEKITVSPDFYTQSEYAVPRSVVCNVYLYMKDGENGSTYLAIELLDKNGLRSIACLTDGKRAPAPAYKYRFKADGSWVDAPALDMNVCTDVQGYDWNGDGYTDYVISYVYNPNGRPKGDNEAVGIAVLYVDGKSLLENDSNPGNITYFWRDDDHFSDTSNIVGGLTQVKPAGSMRTALGDFNGDGVKEVALYHTMAQGPDGLGHNNSLHVYSIDLAKGEINKPYENDSEVGQSYLQNDSVGIAAGDLNGDGRDELCLVNADTSAYYQKSSLYLTVLECTGGLDSWSIRRGNHDTGERTFDGLSISGENCSMPPIDAELADLDGDGVPELVWFTATSQTEHDTTLFVAKWPGSYGSVALDSDPSICYWDMEHNGWAMANSFMRYSMACGHFNYPSANQPAVVTYPSQIGVTQLGNGGNLDWVIYEWNSNDGFIRLGSSNSQGQPTPVNDAKAANLVPRIVAADLDGESLVLGEPTVITVEDNIELYMVTQAPPKHWDRVNAAGSALSGYAEEDGKVTLDSFAVFDTDGYYTGMQRGGEWGRSTSVTNASSGKFGASLGLEISHRGSVMDRIFNRSENNANEDPMLDVGGKFCGEWVNDNTEDKSSTSSYTFSYKADRDDQLYYRANDYNICRYPVIFPEDKKFITVSDDNGEKYQAQNYIQFVIPTETASTFTPTPGRSISWYEPLHDNYNLFTYPRRLSDITGYPQGTEEKLAVDKYNPWADINGKVFVDGTGNVIGNLDASEFRLDASSNTTNSEMSSSRYTLGGYVYFHPTVGQHFPFGNREGTIKFDMEGDGTWGTDTTTTTDVSEMFSVTMAWPGARNYTMYTEDWTAADMQFESDIAYFTQDDGALCVGYAVPKLESFQSKIWGSGSPYNTHADPGLLLPFRWSNDIKNKSAGQNLESMIYYLAENDNPNTSHQMRGLSFEMTDGGALASTADHQGTATKLLECGQKYNLRLRVINYSFVDTGEVKVKFYYQPWNDGGENYPAESPEFDGRCEEIHSDDGNPAAAIDAIKGRKNKETGDNWEYAVLNGWTAPKDTGLGWLHAVISYNGEQLSTDNDHGCVLVGSYRPEDFYGTVSAQAKNVSRAASISVESYPDIAITGVTAYEMAKDGTVSQEPLTIDEKSRSKKMKIDVRVKYTGGRLNIGGEEKEINYVPLLRVGLLAGKRGVNRSLLGATEFPLIRAGEERTFSFVYDPKLCDYDNGVAVRAFSPYLFASEQRDPRSQYKVLWNSIEHDGGSGGCGVGLGALALLALLPLAWRKKR</sequence>
<dbReference type="InterPro" id="IPR030821">
    <property type="entry name" value="Synergist_CTERM"/>
</dbReference>
<dbReference type="RefSeq" id="WP_066747508.1">
    <property type="nucleotide sequence ID" value="NZ_CP016757.1"/>
</dbReference>
<proteinExistence type="predicted"/>
<reference evidence="2" key="1">
    <citation type="submission" date="2016-08" db="EMBL/GenBank/DDBJ databases">
        <title>Complete genome of Cloacibacillus porcorum.</title>
        <authorList>
            <person name="Looft T."/>
            <person name="Bayles D.O."/>
            <person name="Alt D.P."/>
        </authorList>
    </citation>
    <scope>NUCLEOTIDE SEQUENCE [LARGE SCALE GENOMIC DNA]</scope>
    <source>
        <strain evidence="2">CL-84</strain>
    </source>
</reference>
<name>A0A1B2I7W4_9BACT</name>
<keyword evidence="1" id="KW-0812">Transmembrane</keyword>
<dbReference type="KEGG" id="cpor:BED41_13730"/>
<keyword evidence="1" id="KW-1133">Transmembrane helix</keyword>
<evidence type="ECO:0000313" key="2">
    <source>
        <dbReference type="EMBL" id="ANZ46062.1"/>
    </source>
</evidence>
<dbReference type="OrthoDB" id="948at2"/>
<feature type="transmembrane region" description="Helical" evidence="1">
    <location>
        <begin position="1367"/>
        <end position="1389"/>
    </location>
</feature>